<dbReference type="AlphaFoldDB" id="A0AAD9KJN6"/>
<dbReference type="Proteomes" id="UP001209878">
    <property type="component" value="Unassembled WGS sequence"/>
</dbReference>
<dbReference type="EMBL" id="JAODUO010001012">
    <property type="protein sequence ID" value="KAK2171930.1"/>
    <property type="molecule type" value="Genomic_DNA"/>
</dbReference>
<organism evidence="1 2">
    <name type="scientific">Ridgeia piscesae</name>
    <name type="common">Tubeworm</name>
    <dbReference type="NCBI Taxonomy" id="27915"/>
    <lineage>
        <taxon>Eukaryota</taxon>
        <taxon>Metazoa</taxon>
        <taxon>Spiralia</taxon>
        <taxon>Lophotrochozoa</taxon>
        <taxon>Annelida</taxon>
        <taxon>Polychaeta</taxon>
        <taxon>Sedentaria</taxon>
        <taxon>Canalipalpata</taxon>
        <taxon>Sabellida</taxon>
        <taxon>Siboglinidae</taxon>
        <taxon>Ridgeia</taxon>
    </lineage>
</organism>
<sequence>MCVHISNSCFSGYFIFIYRPPGHPANFFEEFRDLLENVATMHT</sequence>
<comment type="caution">
    <text evidence="1">The sequence shown here is derived from an EMBL/GenBank/DDBJ whole genome shotgun (WGS) entry which is preliminary data.</text>
</comment>
<keyword evidence="2" id="KW-1185">Reference proteome</keyword>
<gene>
    <name evidence="1" type="ORF">NP493_1011g01051</name>
</gene>
<accession>A0AAD9KJN6</accession>
<reference evidence="1" key="1">
    <citation type="journal article" date="2023" name="Mol. Biol. Evol.">
        <title>Third-Generation Sequencing Reveals the Adaptive Role of the Epigenome in Three Deep-Sea Polychaetes.</title>
        <authorList>
            <person name="Perez M."/>
            <person name="Aroh O."/>
            <person name="Sun Y."/>
            <person name="Lan Y."/>
            <person name="Juniper S.K."/>
            <person name="Young C.R."/>
            <person name="Angers B."/>
            <person name="Qian P.Y."/>
        </authorList>
    </citation>
    <scope>NUCLEOTIDE SEQUENCE</scope>
    <source>
        <strain evidence="1">R07B-5</strain>
    </source>
</reference>
<evidence type="ECO:0000313" key="2">
    <source>
        <dbReference type="Proteomes" id="UP001209878"/>
    </source>
</evidence>
<protein>
    <submittedName>
        <fullName evidence="1">Uncharacterized protein</fullName>
    </submittedName>
</protein>
<evidence type="ECO:0000313" key="1">
    <source>
        <dbReference type="EMBL" id="KAK2171930.1"/>
    </source>
</evidence>
<proteinExistence type="predicted"/>
<name>A0AAD9KJN6_RIDPI</name>